<evidence type="ECO:0008006" key="3">
    <source>
        <dbReference type="Google" id="ProtNLM"/>
    </source>
</evidence>
<reference evidence="1 2" key="1">
    <citation type="journal article" date="2021" name="ISME Commun">
        <title>Automated analysis of genomic sequences facilitates high-throughput and comprehensive description of bacteria.</title>
        <authorList>
            <person name="Hitch T.C.A."/>
        </authorList>
    </citation>
    <scope>NUCLEOTIDE SEQUENCE [LARGE SCALE GENOMIC DNA]</scope>
    <source>
        <strain evidence="1 2">Sanger_04</strain>
    </source>
</reference>
<sequence length="66" mass="7193">MSDVLPTCQETRGMMTIEEIDCPKCGGVIELFIRDGQTVGESICDQCGFAIPGDVHLSLYLEEVAK</sequence>
<protein>
    <recommendedName>
        <fullName evidence="3">TFIIB-type domain-containing protein</fullName>
    </recommendedName>
</protein>
<keyword evidence="2" id="KW-1185">Reference proteome</keyword>
<proteinExistence type="predicted"/>
<dbReference type="EMBL" id="JAOQKC010000003">
    <property type="protein sequence ID" value="MCU6695977.1"/>
    <property type="molecule type" value="Genomic_DNA"/>
</dbReference>
<gene>
    <name evidence="1" type="ORF">OCV63_03570</name>
</gene>
<organism evidence="1 2">
    <name type="scientific">Laedolimicola ammoniilytica</name>
    <dbReference type="NCBI Taxonomy" id="2981771"/>
    <lineage>
        <taxon>Bacteria</taxon>
        <taxon>Bacillati</taxon>
        <taxon>Bacillota</taxon>
        <taxon>Clostridia</taxon>
        <taxon>Lachnospirales</taxon>
        <taxon>Lachnospiraceae</taxon>
        <taxon>Laedolimicola</taxon>
    </lineage>
</organism>
<evidence type="ECO:0000313" key="2">
    <source>
        <dbReference type="Proteomes" id="UP001652461"/>
    </source>
</evidence>
<name>A0ABT2RUM5_9FIRM</name>
<accession>A0ABT2RUM5</accession>
<dbReference type="RefSeq" id="WP_158362053.1">
    <property type="nucleotide sequence ID" value="NZ_JAOQKC010000003.1"/>
</dbReference>
<comment type="caution">
    <text evidence="1">The sequence shown here is derived from an EMBL/GenBank/DDBJ whole genome shotgun (WGS) entry which is preliminary data.</text>
</comment>
<dbReference type="Proteomes" id="UP001652461">
    <property type="component" value="Unassembled WGS sequence"/>
</dbReference>
<evidence type="ECO:0000313" key="1">
    <source>
        <dbReference type="EMBL" id="MCU6695977.1"/>
    </source>
</evidence>